<reference evidence="10 11" key="1">
    <citation type="submission" date="2019-10" db="EMBL/GenBank/DDBJ databases">
        <title>Georgenia wutianyii sp. nov. and Georgenia yuyongxinii sp. nov. isolated from plateau pika (Ochotona curzoniae) in the Qinghai-Tibet plateau of China.</title>
        <authorList>
            <person name="Tian Z."/>
        </authorList>
    </citation>
    <scope>NUCLEOTIDE SEQUENCE [LARGE SCALE GENOMIC DNA]</scope>
    <source>
        <strain evidence="10 11">JCM 19765</strain>
    </source>
</reference>
<dbReference type="GO" id="GO:0016634">
    <property type="term" value="F:oxidoreductase activity, acting on the CH-CH group of donors, oxygen as acceptor"/>
    <property type="evidence" value="ECO:0007669"/>
    <property type="project" value="UniProtKB-UniRule"/>
</dbReference>
<evidence type="ECO:0000313" key="10">
    <source>
        <dbReference type="EMBL" id="MPV38778.1"/>
    </source>
</evidence>
<keyword evidence="3 9" id="KW-0479">Metal-binding</keyword>
<keyword evidence="4 9" id="KW-0408">Iron</keyword>
<keyword evidence="11" id="KW-1185">Reference proteome</keyword>
<dbReference type="GO" id="GO:0046872">
    <property type="term" value="F:metal ion binding"/>
    <property type="evidence" value="ECO:0007669"/>
    <property type="project" value="UniProtKB-KW"/>
</dbReference>
<comment type="catalytic activity">
    <reaction evidence="9">
        <text>harderoheme III + H2O2 + H(+) = heme b + CO2 + 2 H2O</text>
        <dbReference type="Rhea" id="RHEA:57944"/>
        <dbReference type="ChEBI" id="CHEBI:15377"/>
        <dbReference type="ChEBI" id="CHEBI:15378"/>
        <dbReference type="ChEBI" id="CHEBI:16240"/>
        <dbReference type="ChEBI" id="CHEBI:16526"/>
        <dbReference type="ChEBI" id="CHEBI:60344"/>
        <dbReference type="ChEBI" id="CHEBI:142463"/>
    </reaction>
</comment>
<comment type="caution">
    <text evidence="10">The sequence shown here is derived from an EMBL/GenBank/DDBJ whole genome shotgun (WGS) entry which is preliminary data.</text>
</comment>
<evidence type="ECO:0000256" key="2">
    <source>
        <dbReference type="ARBA" id="ARBA00022617"/>
    </source>
</evidence>
<gene>
    <name evidence="9" type="primary">chdC</name>
    <name evidence="10" type="ORF">GB881_17325</name>
</gene>
<name>A0A6N7ENT8_9MICO</name>
<dbReference type="InterPro" id="IPR010644">
    <property type="entry name" value="ChdC/CLD"/>
</dbReference>
<dbReference type="InterPro" id="IPR011008">
    <property type="entry name" value="Dimeric_a/b-barrel"/>
</dbReference>
<dbReference type="NCBIfam" id="NF042928">
    <property type="entry name" value="HemQ_actino"/>
    <property type="match status" value="1"/>
</dbReference>
<sequence length="240" mass="26978">MSQTSPARIGEGADTERINTEIRYTMWSVLATAAPLPGDAEARAELVAAAQEAVAGSGVVVRGWYDVAGLRADADLMVWWHAATVEEVQDAYHRLRAADLGAFLEPVWSVTALHRPSEFNKRHVPAFLAGEEPGDYLCVYPFVRSYEWYLLPPEERSAMLREHGMAARDYPDVRANTVSAFALGDYEWILAFEAAELHRIVDVMRELRAVGARRHVREEIPFFTGPRVELAEWAERQPRA</sequence>
<feature type="binding site" description="axial binding residue" evidence="9">
    <location>
        <position position="163"/>
    </location>
    <ligand>
        <name>Fe-coproporphyrin III</name>
        <dbReference type="ChEBI" id="CHEBI:68438"/>
    </ligand>
    <ligandPart>
        <name>Fe</name>
        <dbReference type="ChEBI" id="CHEBI:18248"/>
    </ligandPart>
</feature>
<feature type="active site" evidence="9">
    <location>
        <position position="140"/>
    </location>
</feature>
<evidence type="ECO:0000256" key="5">
    <source>
        <dbReference type="ARBA" id="ARBA00029882"/>
    </source>
</evidence>
<evidence type="ECO:0000256" key="3">
    <source>
        <dbReference type="ARBA" id="ARBA00022723"/>
    </source>
</evidence>
<dbReference type="Pfam" id="PF06778">
    <property type="entry name" value="Chlor_dismutase"/>
    <property type="match status" value="1"/>
</dbReference>
<comment type="pathway">
    <text evidence="9">Porphyrin-containing compound metabolism; protoheme biosynthesis.</text>
</comment>
<dbReference type="EMBL" id="WHPC01000109">
    <property type="protein sequence ID" value="MPV38778.1"/>
    <property type="molecule type" value="Genomic_DNA"/>
</dbReference>
<keyword evidence="9" id="KW-0560">Oxidoreductase</keyword>
<keyword evidence="2 9" id="KW-0349">Heme</keyword>
<dbReference type="HAMAP" id="MF_02244">
    <property type="entry name" value="Coproheme_decarbox_2"/>
    <property type="match status" value="1"/>
</dbReference>
<dbReference type="RefSeq" id="WP_152194246.1">
    <property type="nucleotide sequence ID" value="NZ_VUKD01000001.1"/>
</dbReference>
<dbReference type="Proteomes" id="UP000437709">
    <property type="component" value="Unassembled WGS sequence"/>
</dbReference>
<comment type="similarity">
    <text evidence="9">Belongs to the ChdC family. Type 2 subfamily.</text>
</comment>
<evidence type="ECO:0000256" key="9">
    <source>
        <dbReference type="HAMAP-Rule" id="MF_02244"/>
    </source>
</evidence>
<dbReference type="GO" id="GO:0006785">
    <property type="term" value="P:heme B biosynthetic process"/>
    <property type="evidence" value="ECO:0007669"/>
    <property type="project" value="UniProtKB-UniRule"/>
</dbReference>
<evidence type="ECO:0000256" key="6">
    <source>
        <dbReference type="ARBA" id="ARBA00030236"/>
    </source>
</evidence>
<keyword evidence="9" id="KW-0350">Heme biosynthesis</keyword>
<dbReference type="Gene3D" id="3.30.70.1030">
    <property type="entry name" value="Apc35880, domain 1"/>
    <property type="match status" value="2"/>
</dbReference>
<protein>
    <recommendedName>
        <fullName evidence="1 9">Coproheme decarboxylase</fullName>
        <ecNumber evidence="8 9">1.3.98.5</ecNumber>
    </recommendedName>
    <alternativeName>
        <fullName evidence="5 9">Coproheme III oxidative decarboxylase</fullName>
    </alternativeName>
    <alternativeName>
        <fullName evidence="6 9">Hydrogen peroxide-dependent heme synthase</fullName>
    </alternativeName>
</protein>
<evidence type="ECO:0000256" key="8">
    <source>
        <dbReference type="ARBA" id="ARBA00050019"/>
    </source>
</evidence>
<dbReference type="AlphaFoldDB" id="A0A6N7ENT8"/>
<comment type="catalytic activity">
    <reaction evidence="7">
        <text>Fe-coproporphyrin III + 2 H2O2 + 2 H(+) = heme b + 2 CO2 + 4 H2O</text>
        <dbReference type="Rhea" id="RHEA:56516"/>
        <dbReference type="ChEBI" id="CHEBI:15377"/>
        <dbReference type="ChEBI" id="CHEBI:15378"/>
        <dbReference type="ChEBI" id="CHEBI:16240"/>
        <dbReference type="ChEBI" id="CHEBI:16526"/>
        <dbReference type="ChEBI" id="CHEBI:60344"/>
        <dbReference type="ChEBI" id="CHEBI:68438"/>
        <dbReference type="EC" id="1.3.98.5"/>
    </reaction>
    <physiologicalReaction direction="left-to-right" evidence="7">
        <dbReference type="Rhea" id="RHEA:56517"/>
    </physiologicalReaction>
</comment>
<dbReference type="EC" id="1.3.98.5" evidence="8 9"/>
<comment type="function">
    <text evidence="9">Involved in coproporphyrin-dependent heme b biosynthesis. Catalyzes the decarboxylation of Fe-coproporphyrin III (coproheme) to heme b (protoheme IX), the last step of the pathway. The reaction occurs in a stepwise manner with a three-propionate intermediate.</text>
</comment>
<comment type="cofactor">
    <cofactor evidence="9">
        <name>Fe-coproporphyrin III</name>
        <dbReference type="ChEBI" id="CHEBI:68438"/>
    </cofactor>
    <text evidence="9">Fe-coproporphyrin III acts as both substrate and redox cofactor.</text>
</comment>
<dbReference type="OrthoDB" id="9773646at2"/>
<accession>A0A6N7ENT8</accession>
<evidence type="ECO:0000256" key="1">
    <source>
        <dbReference type="ARBA" id="ARBA00014413"/>
    </source>
</evidence>
<organism evidence="10 11">
    <name type="scientific">Georgenia subflava</name>
    <dbReference type="NCBI Taxonomy" id="1622177"/>
    <lineage>
        <taxon>Bacteria</taxon>
        <taxon>Bacillati</taxon>
        <taxon>Actinomycetota</taxon>
        <taxon>Actinomycetes</taxon>
        <taxon>Micrococcales</taxon>
        <taxon>Bogoriellaceae</taxon>
        <taxon>Georgenia</taxon>
    </lineage>
</organism>
<evidence type="ECO:0000256" key="7">
    <source>
        <dbReference type="ARBA" id="ARBA00049896"/>
    </source>
</evidence>
<dbReference type="PANTHER" id="PTHR36843:SF1">
    <property type="entry name" value="COPROHEME DECARBOXYLASE"/>
    <property type="match status" value="1"/>
</dbReference>
<proteinExistence type="inferred from homology"/>
<dbReference type="GO" id="GO:0020037">
    <property type="term" value="F:heme binding"/>
    <property type="evidence" value="ECO:0007669"/>
    <property type="project" value="InterPro"/>
</dbReference>
<dbReference type="PANTHER" id="PTHR36843">
    <property type="entry name" value="HEME-DEPENDENT PEROXIDASE YWFI-RELATED"/>
    <property type="match status" value="1"/>
</dbReference>
<evidence type="ECO:0000256" key="4">
    <source>
        <dbReference type="ARBA" id="ARBA00023004"/>
    </source>
</evidence>
<evidence type="ECO:0000313" key="11">
    <source>
        <dbReference type="Proteomes" id="UP000437709"/>
    </source>
</evidence>
<comment type="catalytic activity">
    <reaction evidence="9">
        <text>Fe-coproporphyrin III + H2O2 + H(+) = harderoheme III + CO2 + 2 H2O</text>
        <dbReference type="Rhea" id="RHEA:57940"/>
        <dbReference type="ChEBI" id="CHEBI:15377"/>
        <dbReference type="ChEBI" id="CHEBI:15378"/>
        <dbReference type="ChEBI" id="CHEBI:16240"/>
        <dbReference type="ChEBI" id="CHEBI:16526"/>
        <dbReference type="ChEBI" id="CHEBI:68438"/>
        <dbReference type="ChEBI" id="CHEBI:142463"/>
    </reaction>
</comment>
<dbReference type="SUPFAM" id="SSF54909">
    <property type="entry name" value="Dimeric alpha+beta barrel"/>
    <property type="match status" value="1"/>
</dbReference>